<sequence length="358" mass="38585">MSTDRLRVAVVGAGYWGPNLVRNFAASDDWELTAVCDLDVERARRVTQQLPDVRVESSLDVLLAGDEVDAVAIATPARSHHGITLAALRAGKHVLVEKPLADTSERGREMVALARERGLVLMCDHTYCYTPAVSKIRELVAEGALGEILFVDSVRINLGLVQPDVDVLWDLAPHDLSVFDFVLPGGLQPLGVAAHGADPLGAGKSCVGYLSLPLAGGALAHVHVNWMSPTKIRQMVIGGTERTLVWDDLNLVQRVSVFDRGVDLIDRPASGEERAARTVAYRVGDTWSPALDEKEALRSMVEEFAASIRGRRQPRTDGTAGLRILDVLEAAGRSLRQSGELQPLAPSGWRHPAVAVAG</sequence>
<proteinExistence type="predicted"/>
<dbReference type="Pfam" id="PF01408">
    <property type="entry name" value="GFO_IDH_MocA"/>
    <property type="match status" value="1"/>
</dbReference>
<dbReference type="Gene3D" id="3.40.50.720">
    <property type="entry name" value="NAD(P)-binding Rossmann-like Domain"/>
    <property type="match status" value="1"/>
</dbReference>
<dbReference type="EMBL" id="BAABKM010000002">
    <property type="protein sequence ID" value="GAA4710739.1"/>
    <property type="molecule type" value="Genomic_DNA"/>
</dbReference>
<keyword evidence="4" id="KW-1185">Reference proteome</keyword>
<comment type="caution">
    <text evidence="3">The sequence shown here is derived from an EMBL/GenBank/DDBJ whole genome shotgun (WGS) entry which is preliminary data.</text>
</comment>
<dbReference type="InterPro" id="IPR000683">
    <property type="entry name" value="Gfo/Idh/MocA-like_OxRdtase_N"/>
</dbReference>
<evidence type="ECO:0000259" key="2">
    <source>
        <dbReference type="Pfam" id="PF22725"/>
    </source>
</evidence>
<dbReference type="RefSeq" id="WP_345522399.1">
    <property type="nucleotide sequence ID" value="NZ_BAABKM010000002.1"/>
</dbReference>
<dbReference type="PANTHER" id="PTHR43377">
    <property type="entry name" value="BILIVERDIN REDUCTASE A"/>
    <property type="match status" value="1"/>
</dbReference>
<evidence type="ECO:0000259" key="1">
    <source>
        <dbReference type="Pfam" id="PF01408"/>
    </source>
</evidence>
<dbReference type="InterPro" id="IPR051450">
    <property type="entry name" value="Gfo/Idh/MocA_Oxidoreductases"/>
</dbReference>
<dbReference type="Pfam" id="PF22725">
    <property type="entry name" value="GFO_IDH_MocA_C3"/>
    <property type="match status" value="1"/>
</dbReference>
<name>A0ABP8XLQ2_9ACTN</name>
<feature type="domain" description="Gfo/Idh/MocA-like oxidoreductase N-terminal" evidence="1">
    <location>
        <begin position="6"/>
        <end position="125"/>
    </location>
</feature>
<dbReference type="SUPFAM" id="SSF55347">
    <property type="entry name" value="Glyceraldehyde-3-phosphate dehydrogenase-like, C-terminal domain"/>
    <property type="match status" value="1"/>
</dbReference>
<gene>
    <name evidence="3" type="ORF">GCM10023349_32090</name>
</gene>
<feature type="domain" description="GFO/IDH/MocA-like oxidoreductase" evidence="2">
    <location>
        <begin position="134"/>
        <end position="244"/>
    </location>
</feature>
<dbReference type="PANTHER" id="PTHR43377:SF6">
    <property type="entry name" value="GFO_IDH_MOCA-LIKE OXIDOREDUCTASE N-TERMINAL DOMAIN-CONTAINING PROTEIN"/>
    <property type="match status" value="1"/>
</dbReference>
<dbReference type="Gene3D" id="3.30.360.10">
    <property type="entry name" value="Dihydrodipicolinate Reductase, domain 2"/>
    <property type="match status" value="1"/>
</dbReference>
<dbReference type="InterPro" id="IPR055170">
    <property type="entry name" value="GFO_IDH_MocA-like_dom"/>
</dbReference>
<accession>A0ABP8XLQ2</accession>
<dbReference type="Proteomes" id="UP001499974">
    <property type="component" value="Unassembled WGS sequence"/>
</dbReference>
<evidence type="ECO:0000313" key="4">
    <source>
        <dbReference type="Proteomes" id="UP001499974"/>
    </source>
</evidence>
<reference evidence="4" key="1">
    <citation type="journal article" date="2019" name="Int. J. Syst. Evol. Microbiol.">
        <title>The Global Catalogue of Microorganisms (GCM) 10K type strain sequencing project: providing services to taxonomists for standard genome sequencing and annotation.</title>
        <authorList>
            <consortium name="The Broad Institute Genomics Platform"/>
            <consortium name="The Broad Institute Genome Sequencing Center for Infectious Disease"/>
            <person name="Wu L."/>
            <person name="Ma J."/>
        </authorList>
    </citation>
    <scope>NUCLEOTIDE SEQUENCE [LARGE SCALE GENOMIC DNA]</scope>
    <source>
        <strain evidence="4">JCM 18531</strain>
    </source>
</reference>
<organism evidence="3 4">
    <name type="scientific">Nocardioides conyzicola</name>
    <dbReference type="NCBI Taxonomy" id="1651781"/>
    <lineage>
        <taxon>Bacteria</taxon>
        <taxon>Bacillati</taxon>
        <taxon>Actinomycetota</taxon>
        <taxon>Actinomycetes</taxon>
        <taxon>Propionibacteriales</taxon>
        <taxon>Nocardioidaceae</taxon>
        <taxon>Nocardioides</taxon>
    </lineage>
</organism>
<evidence type="ECO:0000313" key="3">
    <source>
        <dbReference type="EMBL" id="GAA4710739.1"/>
    </source>
</evidence>
<protein>
    <submittedName>
        <fullName evidence="3">Gfo/Idh/MocA family oxidoreductase</fullName>
    </submittedName>
</protein>
<dbReference type="InterPro" id="IPR036291">
    <property type="entry name" value="NAD(P)-bd_dom_sf"/>
</dbReference>
<dbReference type="SUPFAM" id="SSF51735">
    <property type="entry name" value="NAD(P)-binding Rossmann-fold domains"/>
    <property type="match status" value="1"/>
</dbReference>